<dbReference type="Proteomes" id="UP001215280">
    <property type="component" value="Unassembled WGS sequence"/>
</dbReference>
<comment type="caution">
    <text evidence="1">The sequence shown here is derived from an EMBL/GenBank/DDBJ whole genome shotgun (WGS) entry which is preliminary data.</text>
</comment>
<evidence type="ECO:0000313" key="1">
    <source>
        <dbReference type="EMBL" id="KAJ7761583.1"/>
    </source>
</evidence>
<evidence type="ECO:0008006" key="3">
    <source>
        <dbReference type="Google" id="ProtNLM"/>
    </source>
</evidence>
<organism evidence="1 2">
    <name type="scientific">Mycena maculata</name>
    <dbReference type="NCBI Taxonomy" id="230809"/>
    <lineage>
        <taxon>Eukaryota</taxon>
        <taxon>Fungi</taxon>
        <taxon>Dikarya</taxon>
        <taxon>Basidiomycota</taxon>
        <taxon>Agaricomycotina</taxon>
        <taxon>Agaricomycetes</taxon>
        <taxon>Agaricomycetidae</taxon>
        <taxon>Agaricales</taxon>
        <taxon>Marasmiineae</taxon>
        <taxon>Mycenaceae</taxon>
        <taxon>Mycena</taxon>
    </lineage>
</organism>
<gene>
    <name evidence="1" type="ORF">DFH07DRAFT_771445</name>
</gene>
<sequence>MNEAATELMYNDPRRRYVIGFTIEDEQMPLCQWYLVVVMSASDEFNFQTGAKIFMRFFLTILRRSPNSGMTLPSPAASTSLSEDAAYRLVSRATVKKMIISNTGEWTKELEDEVYVLKDVWLYDNARLESHIRADIFDALRAKD</sequence>
<evidence type="ECO:0000313" key="2">
    <source>
        <dbReference type="Proteomes" id="UP001215280"/>
    </source>
</evidence>
<name>A0AAD7NIN0_9AGAR</name>
<dbReference type="EMBL" id="JARJLG010000045">
    <property type="protein sequence ID" value="KAJ7761583.1"/>
    <property type="molecule type" value="Genomic_DNA"/>
</dbReference>
<accession>A0AAD7NIN0</accession>
<dbReference type="AlphaFoldDB" id="A0AAD7NIN0"/>
<reference evidence="1" key="1">
    <citation type="submission" date="2023-03" db="EMBL/GenBank/DDBJ databases">
        <title>Massive genome expansion in bonnet fungi (Mycena s.s.) driven by repeated elements and novel gene families across ecological guilds.</title>
        <authorList>
            <consortium name="Lawrence Berkeley National Laboratory"/>
            <person name="Harder C.B."/>
            <person name="Miyauchi S."/>
            <person name="Viragh M."/>
            <person name="Kuo A."/>
            <person name="Thoen E."/>
            <person name="Andreopoulos B."/>
            <person name="Lu D."/>
            <person name="Skrede I."/>
            <person name="Drula E."/>
            <person name="Henrissat B."/>
            <person name="Morin E."/>
            <person name="Kohler A."/>
            <person name="Barry K."/>
            <person name="LaButti K."/>
            <person name="Morin E."/>
            <person name="Salamov A."/>
            <person name="Lipzen A."/>
            <person name="Mereny Z."/>
            <person name="Hegedus B."/>
            <person name="Baldrian P."/>
            <person name="Stursova M."/>
            <person name="Weitz H."/>
            <person name="Taylor A."/>
            <person name="Grigoriev I.V."/>
            <person name="Nagy L.G."/>
            <person name="Martin F."/>
            <person name="Kauserud H."/>
        </authorList>
    </citation>
    <scope>NUCLEOTIDE SEQUENCE</scope>
    <source>
        <strain evidence="1">CBHHK188m</strain>
    </source>
</reference>
<proteinExistence type="predicted"/>
<keyword evidence="2" id="KW-1185">Reference proteome</keyword>
<protein>
    <recommendedName>
        <fullName evidence="3">Fungal-type protein kinase domain-containing protein</fullName>
    </recommendedName>
</protein>